<feature type="compositionally biased region" description="Basic and acidic residues" evidence="1">
    <location>
        <begin position="103"/>
        <end position="115"/>
    </location>
</feature>
<feature type="compositionally biased region" description="Low complexity" evidence="1">
    <location>
        <begin position="37"/>
        <end position="52"/>
    </location>
</feature>
<organism evidence="2 3">
    <name type="scientific">Cronartium quercuum f. sp. fusiforme G11</name>
    <dbReference type="NCBI Taxonomy" id="708437"/>
    <lineage>
        <taxon>Eukaryota</taxon>
        <taxon>Fungi</taxon>
        <taxon>Dikarya</taxon>
        <taxon>Basidiomycota</taxon>
        <taxon>Pucciniomycotina</taxon>
        <taxon>Pucciniomycetes</taxon>
        <taxon>Pucciniales</taxon>
        <taxon>Coleosporiaceae</taxon>
        <taxon>Cronartium</taxon>
    </lineage>
</organism>
<comment type="caution">
    <text evidence="2">The sequence shown here is derived from an EMBL/GenBank/DDBJ whole genome shotgun (WGS) entry which is preliminary data.</text>
</comment>
<accession>A0A9P6N8B5</accession>
<feature type="compositionally biased region" description="Low complexity" evidence="1">
    <location>
        <begin position="62"/>
        <end position="93"/>
    </location>
</feature>
<feature type="region of interest" description="Disordered" evidence="1">
    <location>
        <begin position="1"/>
        <end position="213"/>
    </location>
</feature>
<evidence type="ECO:0000313" key="3">
    <source>
        <dbReference type="Proteomes" id="UP000886653"/>
    </source>
</evidence>
<feature type="compositionally biased region" description="Acidic residues" evidence="1">
    <location>
        <begin position="172"/>
        <end position="191"/>
    </location>
</feature>
<feature type="compositionally biased region" description="Basic and acidic residues" evidence="1">
    <location>
        <begin position="8"/>
        <end position="23"/>
    </location>
</feature>
<evidence type="ECO:0000313" key="2">
    <source>
        <dbReference type="EMBL" id="KAG0139111.1"/>
    </source>
</evidence>
<sequence>MTSVLTSLDEKTKEADEDKKPSNERSSSTYRFIPHQSAAHSSSASSISPDSSTQGIITSRASPSINPNRSNDPNSSSRGSSNPSSTPISGSTPESAHATSPITEKKEPMRVEPVRTNHSTTTVSQPPVNGSHVETQAKKQFGRSEDSQSSSVTSDDKGDIIEGRLGASVPGDMDDDESDGDDDDDESDIEEEMGKKEKLKKRIGTLKTSWLPI</sequence>
<gene>
    <name evidence="2" type="ORF">CROQUDRAFT_102155</name>
</gene>
<evidence type="ECO:0000256" key="1">
    <source>
        <dbReference type="SAM" id="MobiDB-lite"/>
    </source>
</evidence>
<dbReference type="EMBL" id="MU167800">
    <property type="protein sequence ID" value="KAG0139111.1"/>
    <property type="molecule type" value="Genomic_DNA"/>
</dbReference>
<reference evidence="2" key="1">
    <citation type="submission" date="2013-11" db="EMBL/GenBank/DDBJ databases">
        <title>Genome sequence of the fusiform rust pathogen reveals effectors for host alternation and coevolution with pine.</title>
        <authorList>
            <consortium name="DOE Joint Genome Institute"/>
            <person name="Smith K."/>
            <person name="Pendleton A."/>
            <person name="Kubisiak T."/>
            <person name="Anderson C."/>
            <person name="Salamov A."/>
            <person name="Aerts A."/>
            <person name="Riley R."/>
            <person name="Clum A."/>
            <person name="Lindquist E."/>
            <person name="Ence D."/>
            <person name="Campbell M."/>
            <person name="Kronenberg Z."/>
            <person name="Feau N."/>
            <person name="Dhillon B."/>
            <person name="Hamelin R."/>
            <person name="Burleigh J."/>
            <person name="Smith J."/>
            <person name="Yandell M."/>
            <person name="Nelson C."/>
            <person name="Grigoriev I."/>
            <person name="Davis J."/>
        </authorList>
    </citation>
    <scope>NUCLEOTIDE SEQUENCE</scope>
    <source>
        <strain evidence="2">G11</strain>
    </source>
</reference>
<dbReference type="Proteomes" id="UP000886653">
    <property type="component" value="Unassembled WGS sequence"/>
</dbReference>
<dbReference type="AlphaFoldDB" id="A0A9P6N8B5"/>
<protein>
    <submittedName>
        <fullName evidence="2">Uncharacterized protein</fullName>
    </submittedName>
</protein>
<keyword evidence="3" id="KW-1185">Reference proteome</keyword>
<proteinExistence type="predicted"/>
<name>A0A9P6N8B5_9BASI</name>
<feature type="compositionally biased region" description="Polar residues" evidence="1">
    <location>
        <begin position="116"/>
        <end position="134"/>
    </location>
</feature>